<accession>A0AAV4NI55</accession>
<feature type="region of interest" description="Disordered" evidence="1">
    <location>
        <begin position="1"/>
        <end position="25"/>
    </location>
</feature>
<evidence type="ECO:0000256" key="1">
    <source>
        <dbReference type="SAM" id="MobiDB-lite"/>
    </source>
</evidence>
<reference evidence="2 3" key="1">
    <citation type="submission" date="2021-06" db="EMBL/GenBank/DDBJ databases">
        <title>Caerostris darwini draft genome.</title>
        <authorList>
            <person name="Kono N."/>
            <person name="Arakawa K."/>
        </authorList>
    </citation>
    <scope>NUCLEOTIDE SEQUENCE [LARGE SCALE GENOMIC DNA]</scope>
</reference>
<dbReference type="AlphaFoldDB" id="A0AAV4NI55"/>
<dbReference type="EMBL" id="BPLQ01001709">
    <property type="protein sequence ID" value="GIX84328.1"/>
    <property type="molecule type" value="Genomic_DNA"/>
</dbReference>
<comment type="caution">
    <text evidence="2">The sequence shown here is derived from an EMBL/GenBank/DDBJ whole genome shotgun (WGS) entry which is preliminary data.</text>
</comment>
<evidence type="ECO:0000313" key="2">
    <source>
        <dbReference type="EMBL" id="GIX84328.1"/>
    </source>
</evidence>
<dbReference type="Proteomes" id="UP001054837">
    <property type="component" value="Unassembled WGS sequence"/>
</dbReference>
<organism evidence="2 3">
    <name type="scientific">Caerostris darwini</name>
    <dbReference type="NCBI Taxonomy" id="1538125"/>
    <lineage>
        <taxon>Eukaryota</taxon>
        <taxon>Metazoa</taxon>
        <taxon>Ecdysozoa</taxon>
        <taxon>Arthropoda</taxon>
        <taxon>Chelicerata</taxon>
        <taxon>Arachnida</taxon>
        <taxon>Araneae</taxon>
        <taxon>Araneomorphae</taxon>
        <taxon>Entelegynae</taxon>
        <taxon>Araneoidea</taxon>
        <taxon>Araneidae</taxon>
        <taxon>Caerostris</taxon>
    </lineage>
</organism>
<protein>
    <submittedName>
        <fullName evidence="2">Uncharacterized protein</fullName>
    </submittedName>
</protein>
<gene>
    <name evidence="2" type="ORF">CDAR_49051</name>
</gene>
<keyword evidence="3" id="KW-1185">Reference proteome</keyword>
<sequence length="119" mass="13521">MEEGGEGGRHSEKRGWGWDDREESPGSKFVFARSNLWGSGRDSSDFLSSSSLVGVVNCETFHCARSLQLPCCSGLRDFDTWILIWWHEGWVGELATFMATPEPTNLIKRIRMLENTYCN</sequence>
<proteinExistence type="predicted"/>
<evidence type="ECO:0000313" key="3">
    <source>
        <dbReference type="Proteomes" id="UP001054837"/>
    </source>
</evidence>
<name>A0AAV4NI55_9ARAC</name>